<evidence type="ECO:0000256" key="2">
    <source>
        <dbReference type="ARBA" id="ARBA00005013"/>
    </source>
</evidence>
<dbReference type="Proteomes" id="UP000475249">
    <property type="component" value="Unassembled WGS sequence"/>
</dbReference>
<dbReference type="UniPathway" id="UPA00077">
    <property type="reaction ID" value="UER00154"/>
</dbReference>
<dbReference type="NCBIfam" id="TIGR00526">
    <property type="entry name" value="folB_dom"/>
    <property type="match status" value="1"/>
</dbReference>
<dbReference type="SUPFAM" id="SSF55620">
    <property type="entry name" value="Tetrahydrobiopterin biosynthesis enzymes-like"/>
    <property type="match status" value="1"/>
</dbReference>
<dbReference type="GO" id="GO:0046654">
    <property type="term" value="P:tetrahydrofolate biosynthetic process"/>
    <property type="evidence" value="ECO:0007669"/>
    <property type="project" value="UniProtKB-UniRule"/>
</dbReference>
<dbReference type="RefSeq" id="WP_161433922.1">
    <property type="nucleotide sequence ID" value="NZ_WXYO01000001.1"/>
</dbReference>
<name>A0A6L9E8H7_9FLAO</name>
<gene>
    <name evidence="8" type="primary">folB</name>
    <name evidence="8" type="ORF">GTQ38_03280</name>
</gene>
<evidence type="ECO:0000313" key="8">
    <source>
        <dbReference type="EMBL" id="NAS11010.1"/>
    </source>
</evidence>
<proteinExistence type="inferred from homology"/>
<dbReference type="AlphaFoldDB" id="A0A6L9E8H7"/>
<feature type="domain" description="Dihydroneopterin aldolase/epimerase" evidence="7">
    <location>
        <begin position="4"/>
        <end position="116"/>
    </location>
</feature>
<comment type="caution">
    <text evidence="8">The sequence shown here is derived from an EMBL/GenBank/DDBJ whole genome shotgun (WGS) entry which is preliminary data.</text>
</comment>
<comment type="similarity">
    <text evidence="3 6">Belongs to the DHNA family.</text>
</comment>
<keyword evidence="5 6" id="KW-0456">Lyase</keyword>
<dbReference type="GO" id="GO:0004150">
    <property type="term" value="F:dihydroneopterin aldolase activity"/>
    <property type="evidence" value="ECO:0007669"/>
    <property type="project" value="UniProtKB-UniRule"/>
</dbReference>
<evidence type="ECO:0000256" key="5">
    <source>
        <dbReference type="ARBA" id="ARBA00023239"/>
    </source>
</evidence>
<reference evidence="8 9" key="1">
    <citation type="submission" date="2020-01" db="EMBL/GenBank/DDBJ databases">
        <title>Bacteria diversity of Porities sp.</title>
        <authorList>
            <person name="Wang G."/>
        </authorList>
    </citation>
    <scope>NUCLEOTIDE SEQUENCE [LARGE SCALE GENOMIC DNA]</scope>
    <source>
        <strain evidence="8 9">R33</strain>
    </source>
</reference>
<dbReference type="InterPro" id="IPR006156">
    <property type="entry name" value="Dihydroneopterin_aldolase"/>
</dbReference>
<dbReference type="NCBIfam" id="TIGR00525">
    <property type="entry name" value="folB"/>
    <property type="match status" value="1"/>
</dbReference>
<comment type="function">
    <text evidence="6">Catalyzes the conversion of 7,8-dihydroneopterin to 6-hydroxymethyl-7,8-dihydropterin.</text>
</comment>
<dbReference type="PANTHER" id="PTHR42844">
    <property type="entry name" value="DIHYDRONEOPTERIN ALDOLASE 1-RELATED"/>
    <property type="match status" value="1"/>
</dbReference>
<keyword evidence="9" id="KW-1185">Reference proteome</keyword>
<dbReference type="EMBL" id="WXYO01000001">
    <property type="protein sequence ID" value="NAS11010.1"/>
    <property type="molecule type" value="Genomic_DNA"/>
</dbReference>
<dbReference type="EC" id="4.1.2.25" evidence="6"/>
<accession>A0A6L9E8H7</accession>
<dbReference type="GO" id="GO:0005737">
    <property type="term" value="C:cytoplasm"/>
    <property type="evidence" value="ECO:0007669"/>
    <property type="project" value="TreeGrafter"/>
</dbReference>
<evidence type="ECO:0000313" key="9">
    <source>
        <dbReference type="Proteomes" id="UP000475249"/>
    </source>
</evidence>
<dbReference type="Gene3D" id="3.30.1130.10">
    <property type="match status" value="1"/>
</dbReference>
<keyword evidence="4 6" id="KW-0289">Folate biosynthesis</keyword>
<sequence length="119" mass="13234">MDLIKLENIRVYSYHGCLEEEAIIGSDYRVDVTVGADLGKASLSDQLSDTIDYVHINRIVKEEMAIRSKLLEHVAKRIIDRLFAELELLLTASVTVAKINPPIGGDVQSVQVVLEAKRS</sequence>
<dbReference type="GO" id="GO:0046656">
    <property type="term" value="P:folic acid biosynthetic process"/>
    <property type="evidence" value="ECO:0007669"/>
    <property type="project" value="UniProtKB-UniRule"/>
</dbReference>
<comment type="catalytic activity">
    <reaction evidence="1 6">
        <text>7,8-dihydroneopterin = 6-hydroxymethyl-7,8-dihydropterin + glycolaldehyde</text>
        <dbReference type="Rhea" id="RHEA:10540"/>
        <dbReference type="ChEBI" id="CHEBI:17001"/>
        <dbReference type="ChEBI" id="CHEBI:17071"/>
        <dbReference type="ChEBI" id="CHEBI:44841"/>
        <dbReference type="EC" id="4.1.2.25"/>
    </reaction>
</comment>
<evidence type="ECO:0000259" key="7">
    <source>
        <dbReference type="SMART" id="SM00905"/>
    </source>
</evidence>
<dbReference type="Pfam" id="PF02152">
    <property type="entry name" value="FolB"/>
    <property type="match status" value="1"/>
</dbReference>
<protein>
    <recommendedName>
        <fullName evidence="6">7,8-dihydroneopterin aldolase</fullName>
        <ecNumber evidence="6">4.1.2.25</ecNumber>
    </recommendedName>
</protein>
<comment type="pathway">
    <text evidence="2 6">Cofactor biosynthesis; tetrahydrofolate biosynthesis; 2-amino-4-hydroxy-6-hydroxymethyl-7,8-dihydropteridine diphosphate from 7,8-dihydroneopterin triphosphate: step 3/4.</text>
</comment>
<dbReference type="SMART" id="SM00905">
    <property type="entry name" value="FolB"/>
    <property type="match status" value="1"/>
</dbReference>
<dbReference type="PANTHER" id="PTHR42844:SF1">
    <property type="entry name" value="DIHYDRONEOPTERIN ALDOLASE 1-RELATED"/>
    <property type="match status" value="1"/>
</dbReference>
<evidence type="ECO:0000256" key="4">
    <source>
        <dbReference type="ARBA" id="ARBA00022909"/>
    </source>
</evidence>
<evidence type="ECO:0000256" key="6">
    <source>
        <dbReference type="RuleBase" id="RU362079"/>
    </source>
</evidence>
<dbReference type="InterPro" id="IPR043133">
    <property type="entry name" value="GTP-CH-I_C/QueF"/>
</dbReference>
<dbReference type="InterPro" id="IPR006157">
    <property type="entry name" value="FolB_dom"/>
</dbReference>
<evidence type="ECO:0000256" key="3">
    <source>
        <dbReference type="ARBA" id="ARBA00005708"/>
    </source>
</evidence>
<organism evidence="8 9">
    <name type="scientific">Poritiphilus flavus</name>
    <dbReference type="NCBI Taxonomy" id="2697053"/>
    <lineage>
        <taxon>Bacteria</taxon>
        <taxon>Pseudomonadati</taxon>
        <taxon>Bacteroidota</taxon>
        <taxon>Flavobacteriia</taxon>
        <taxon>Flavobacteriales</taxon>
        <taxon>Flavobacteriaceae</taxon>
        <taxon>Poritiphilus</taxon>
    </lineage>
</organism>
<evidence type="ECO:0000256" key="1">
    <source>
        <dbReference type="ARBA" id="ARBA00001353"/>
    </source>
</evidence>